<dbReference type="EMBL" id="JBHSOG010000042">
    <property type="protein sequence ID" value="MFC5769823.1"/>
    <property type="molecule type" value="Genomic_DNA"/>
</dbReference>
<dbReference type="Pfam" id="PF12951">
    <property type="entry name" value="PATR"/>
    <property type="match status" value="8"/>
</dbReference>
<dbReference type="PANTHER" id="PTHR35037">
    <property type="entry name" value="C-TERMINAL REGION OF AIDA-LIKE PROTEIN"/>
    <property type="match status" value="1"/>
</dbReference>
<feature type="domain" description="SpaA-like prealbumin fold" evidence="2">
    <location>
        <begin position="254"/>
        <end position="363"/>
    </location>
</feature>
<dbReference type="NCBIfam" id="TIGR02601">
    <property type="entry name" value="autotrns_rpt"/>
    <property type="match status" value="8"/>
</dbReference>
<dbReference type="InterPro" id="IPR011050">
    <property type="entry name" value="Pectin_lyase_fold/virulence"/>
</dbReference>
<dbReference type="Gene3D" id="2.160.20.20">
    <property type="match status" value="2"/>
</dbReference>
<evidence type="ECO:0000313" key="4">
    <source>
        <dbReference type="Proteomes" id="UP001595974"/>
    </source>
</evidence>
<evidence type="ECO:0000256" key="1">
    <source>
        <dbReference type="ARBA" id="ARBA00022729"/>
    </source>
</evidence>
<reference evidence="4" key="1">
    <citation type="journal article" date="2019" name="Int. J. Syst. Evol. Microbiol.">
        <title>The Global Catalogue of Microorganisms (GCM) 10K type strain sequencing project: providing services to taxonomists for standard genome sequencing and annotation.</title>
        <authorList>
            <consortium name="The Broad Institute Genomics Platform"/>
            <consortium name="The Broad Institute Genome Sequencing Center for Infectious Disease"/>
            <person name="Wu L."/>
            <person name="Ma J."/>
        </authorList>
    </citation>
    <scope>NUCLEOTIDE SEQUENCE [LARGE SCALE GENOMIC DNA]</scope>
    <source>
        <strain evidence="4">SHR3</strain>
    </source>
</reference>
<organism evidence="3 4">
    <name type="scientific">Thauera sinica</name>
    <dbReference type="NCBI Taxonomy" id="2665146"/>
    <lineage>
        <taxon>Bacteria</taxon>
        <taxon>Pseudomonadati</taxon>
        <taxon>Pseudomonadota</taxon>
        <taxon>Betaproteobacteria</taxon>
        <taxon>Rhodocyclales</taxon>
        <taxon>Zoogloeaceae</taxon>
        <taxon>Thauera</taxon>
    </lineage>
</organism>
<dbReference type="SUPFAM" id="SSF51126">
    <property type="entry name" value="Pectin lyase-like"/>
    <property type="match status" value="3"/>
</dbReference>
<dbReference type="PANTHER" id="PTHR35037:SF3">
    <property type="entry name" value="C-TERMINAL REGION OF AIDA-LIKE PROTEIN"/>
    <property type="match status" value="1"/>
</dbReference>
<dbReference type="InterPro" id="IPR013425">
    <property type="entry name" value="Autotrns_rpt"/>
</dbReference>
<evidence type="ECO:0000313" key="3">
    <source>
        <dbReference type="EMBL" id="MFC5769823.1"/>
    </source>
</evidence>
<accession>A0ABW1ARK7</accession>
<dbReference type="Pfam" id="PF24514">
    <property type="entry name" value="SpaA_4"/>
    <property type="match status" value="1"/>
</dbReference>
<comment type="caution">
    <text evidence="3">The sequence shown here is derived from an EMBL/GenBank/DDBJ whole genome shotgun (WGS) entry which is preliminary data.</text>
</comment>
<gene>
    <name evidence="3" type="ORF">ACFPTN_10605</name>
</gene>
<dbReference type="InterPro" id="IPR051551">
    <property type="entry name" value="Autotransporter_adhesion"/>
</dbReference>
<proteinExistence type="predicted"/>
<evidence type="ECO:0000259" key="2">
    <source>
        <dbReference type="Pfam" id="PF24514"/>
    </source>
</evidence>
<keyword evidence="4" id="KW-1185">Reference proteome</keyword>
<dbReference type="RefSeq" id="WP_096447689.1">
    <property type="nucleotide sequence ID" value="NZ_JBHSOG010000042.1"/>
</dbReference>
<dbReference type="Proteomes" id="UP001595974">
    <property type="component" value="Unassembled WGS sequence"/>
</dbReference>
<sequence length="2211" mass="215935">MHSKGAPDKPPICSRRLRSFAAGLPALAATLAMCLLTPVLARAATIPTIGCNSTGYLFNTAYSGNPAGPPKTVGTRDTYWEVSREMETSASFDPPTGGWEDGYVVSRMNGGWAVSPYGNADWISHSATALVGGTPASPDGRRNYWYRYRFNLDGALDPSQFYMKLNFFADDGVAMVSVNGVDQPNPNSNYFDLQNLGDGTYQNYAPGSGAYLILDRNWQTGLNEILVHVVDRGAVSAFLVQYDGQSSTICTTTVTVNTVSQGGTGGFAYSGTNGVANHDVITTSAGTAAAGALQTLAGSNGQTTITQAVFGYELSAASCTGMAAGATQTANLTNAAVGDLPARSVRFADAGNGRDVTCTFTNNIVGDGGAHWDGTDTALPGNGSVQGGAGNWNAADTNWTAGNGTGNGKWVANGKAVFGVTGGAVEVSGTQAIGGLDFKVGGYSLTGGTLTGGLPTNVLSAGSGIGATIGSTLAGANAFEKAGAGSITLTGANTYSGGTTVSAGSLIIGGAGGTPGTGGVALSAAGTLLDFTRSTDLGYAGVISGAGAVTKSTADATLTLTGNNTYTGATTVSAGTLQVGNNTTTGSLASGSAISIASGATLAYYSSSDSTGNALIGNTFAGAGTLRFKGNAAQNQSSYTLSAPTHSLSGAVVVESGARLTRSNTGALGTAPITIESGGQLYLGGSSADMTSAVSIAGTGWNEAAGYIGALRVDGGATQSGNVTLTAASSIGTFAGTGTISGVISGGFALTKLRAGTTILTGNNTYTGATTVSAGTLRVGNGGTTGSIAAASGISVASGATLEFYRSDTLKMTQFSNVFSGSGRLSFLGTGTQGQSNYIPESPSPDFAGTVVVKNGARLERPDRLGSAAVTVESGATALIWGSVDVANGFTIAGNGWNDPQGYLGAIRFQGPGSTLSGNVAMSADSRIALHAANESGTITGAISGGFALEKFGAGTLTLSGANTYGGATTVSAGTLKLGADGTLPAATSATVASGATLNLDGKTQTLAGLASSGTLDLGTNGTLTISGDSSIGAVSGSGTIKVTGGTLTLTSAISNTSVKIELAGGTLALGALTHGIGTLEVSADSTLDMNAGTAQLTVATLTPAAGKLLTVSNWTAGTDHFYATAVTGSPARSLVDTAPLNQVKLGGNTAADTYWSAANELLASIGPRSYWDGAAADSTSVEGGAGTWSSAGTNWTTSTGSPNGAWTAGEVAVFGTTTASVTVNVTAAQNIGGLTFLTDGYTLTGSTLTGTAATNYLIPYPGVSATVGNVLAGGNAYEKGGNGVLTLTGANTFTGPMSVTGGALLVGHASALGTAAGGTTVGSGATLGLTGGITIGAEALTISGVGSSGGGALQNASGSNTWGGAITLGADSVVSTGTGTLTLSGAIGGAYALTFDSAGDTVAGGVIGTGAGTLTKSGAGTLTLNAANTYTGATTVSAGTLKLGINGALASASATTVTSGMLNINGKTQTLASLTSTAGTLNLGTGGTLILTGDSSIGTVTGSGTIKVTGGTLTLDAGFTNTDVNIELAGGNLTLGANTYSIGTFTITNDATLDMASGTASLTVATLTPATGKLLTVTNWTAGTDHFYATAITGNPAKGTVNLAPLNQVKLGSNAASATYWASAGNELLASAGPFTYWDGPAANTTSIETGNGTWDYSTRNWTTGTGTPNGVWTDGSVATFNGNSTETATLDADVTIAGLHNHANYLTIAGTGSLTLGASPTVFSTGSGNCGFDNTIAVPVKGTNGLEVGNVIMALRSVNTYTGGTSFGTCEFRIQNAGSLGSGNYAGNISSGGGLFRYSSSAAQTLSGVISGSGGLTKDTSAASTLTLSGANTYTGATTVSAGTLVISGTLYNISGAGSITVNSGATLRFDRSDTFGVHTAAPASTVTVAGGTVASNDTFNTLNNLTLSGGTLTANGGANAGYGAFALKGTVTSTGTSAFTVGTGSNNFIFIGTNAAGGTTTFDVTSGTLGIAPQLGDNRSGGGATVASNLAKTGAGTLTLSGANTYTGTTTVSAGTLKLGADGALPSASATTVASGATLNLDGKTQTLASLASSGTLNLGTGGVLTITGNSSIGAVTGSGTIRVTGGTLTLGAGFSNTSVNIELAGGNLTLGANTYSIGTFTIADSATLDMASGTASLTAATLTLDSGKALTVSNWTRGSDVFKASAFTGATRDAVGAAPMNQIALADARRDNSTRVVEINGRASNCA</sequence>
<keyword evidence="1" id="KW-0732">Signal</keyword>
<protein>
    <submittedName>
        <fullName evidence="3">Beta strand repeat-containing protein</fullName>
    </submittedName>
</protein>
<dbReference type="InterPro" id="IPR012332">
    <property type="entry name" value="Autotransporter_pectin_lyase_C"/>
</dbReference>
<dbReference type="InterPro" id="IPR055371">
    <property type="entry name" value="SpaA_PFL_dom_4"/>
</dbReference>
<name>A0ABW1ARK7_9RHOO</name>